<dbReference type="AlphaFoldDB" id="A7ASK2"/>
<feature type="compositionally biased region" description="Low complexity" evidence="1">
    <location>
        <begin position="614"/>
        <end position="625"/>
    </location>
</feature>
<dbReference type="eggNOG" id="ENOG502TN9W">
    <property type="taxonomic scope" value="Eukaryota"/>
</dbReference>
<evidence type="ECO:0000313" key="3">
    <source>
        <dbReference type="Proteomes" id="UP000002173"/>
    </source>
</evidence>
<dbReference type="InParanoid" id="A7ASK2"/>
<reference evidence="2 3" key="1">
    <citation type="journal article" date="2007" name="PLoS Pathog.">
        <title>Genome sequence of Babesia bovis and comparative analysis of apicomplexan hemoprotozoa.</title>
        <authorList>
            <person name="Brayton K.A."/>
            <person name="Lau A.O.T."/>
            <person name="Herndon D.R."/>
            <person name="Hannick L."/>
            <person name="Kappmeyer L.S."/>
            <person name="Berens S.J."/>
            <person name="Bidwell S.L."/>
            <person name="Brown W.C."/>
            <person name="Crabtree J."/>
            <person name="Fadrosh D."/>
            <person name="Feldblum T."/>
            <person name="Forberger H.A."/>
            <person name="Haas B.J."/>
            <person name="Howell J.M."/>
            <person name="Khouri H."/>
            <person name="Koo H."/>
            <person name="Mann D.J."/>
            <person name="Norimine J."/>
            <person name="Paulsen I.T."/>
            <person name="Radune D."/>
            <person name="Ren Q."/>
            <person name="Smith R.K. Jr."/>
            <person name="Suarez C.E."/>
            <person name="White O."/>
            <person name="Wortman J.R."/>
            <person name="Knowles D.P. Jr."/>
            <person name="McElwain T.F."/>
            <person name="Nene V.M."/>
        </authorList>
    </citation>
    <scope>NUCLEOTIDE SEQUENCE [LARGE SCALE GENOMIC DNA]</scope>
    <source>
        <strain evidence="2">T2Bo</strain>
    </source>
</reference>
<dbReference type="VEuPathDB" id="PiroplasmaDB:BBOV_IV011690"/>
<dbReference type="EMBL" id="AAXT01000002">
    <property type="protein sequence ID" value="EDO07521.1"/>
    <property type="molecule type" value="Genomic_DNA"/>
</dbReference>
<feature type="region of interest" description="Disordered" evidence="1">
    <location>
        <begin position="600"/>
        <end position="633"/>
    </location>
</feature>
<feature type="region of interest" description="Disordered" evidence="1">
    <location>
        <begin position="645"/>
        <end position="684"/>
    </location>
</feature>
<protein>
    <recommendedName>
        <fullName evidence="4">AP2/ERF domain-containing protein</fullName>
    </recommendedName>
</protein>
<accession>A7ASK2</accession>
<keyword evidence="3" id="KW-1185">Reference proteome</keyword>
<sequence length="684" mass="75359">MPEMCGLVECPLTVRMLRRLPVLNGISYDDRRRRWCVRVPSEICDFGQPLYFSATESDASTAWLSAAYHWCRLILSHVRNDVDQCSCGVCQIPTDDPADGVRLSAYDFSESSADGIYASAIVPYGGCNSSSVWSSSDGDNILSNCNCMSYSFPGVLPDGVNSPDAMISSSEISGMILNSDLDLHSNIDYHLSSVDSCFGNITVSESAKTVANENIGTGNLKDKMVNRRFGCIKPTPGICREKKRNAFGKHVAHSSTIRECDHDENGRTGVSNNTYASKRRYPKPTSDKSRAYSSLVHALSYDNDNVIQGNQREHCTDCSEAPSFFADTSASSMVGDDNRFTYVVQGHVNYDNLHSSYSNNLESDDMELFMSFDRMNSNNDTGKERKGDSKSCITSFTSINHGEGCKSDFGGSNIDSSVTSDPPLSYKTDEPRFTEHDVGDYNGGVLLCDAPVSSPSVSLHSGGFELQPSSSTSGGIKYPNTDSIIKTDYNMRDDNNGEIRSLKSRRTSKIHRSTTPHSSNDIADSLRPWYREVFWVPSISRWRTSYNDEFGLRHTKTFTPSFFGGVKAAYDAAVEYKTAVERICRATGISDEERVTLRRNADMSLKRKRLPRCSNSDSESSPSTSNTGNRPALLSTTRLLKSVDEPITVEPKLSAPPTNDGPSTSNQFDKLSKQIPSSIYTNAE</sequence>
<dbReference type="GeneID" id="5479323"/>
<reference evidence="3" key="2">
    <citation type="journal article" date="2020" name="Data Brief">
        <title>Transcriptome dataset of Babesia bovis life stages within vertebrate and invertebrate hosts.</title>
        <authorList>
            <person name="Ueti M.W."/>
            <person name="Johnson W.C."/>
            <person name="Kappmeyer L.S."/>
            <person name="Herndon D.R."/>
            <person name="Mousel M.R."/>
            <person name="Reif K.E."/>
            <person name="Taus N.S."/>
            <person name="Ifeonu O.O."/>
            <person name="Silva J.C."/>
            <person name="Suarez C.E."/>
            <person name="Brayton K.A."/>
        </authorList>
    </citation>
    <scope>NUCLEOTIDE SEQUENCE [LARGE SCALE GENOMIC DNA]</scope>
</reference>
<dbReference type="KEGG" id="bbo:BBOV_IV011690"/>
<evidence type="ECO:0000313" key="2">
    <source>
        <dbReference type="EMBL" id="EDO07521.1"/>
    </source>
</evidence>
<dbReference type="Proteomes" id="UP000002173">
    <property type="component" value="Unassembled WGS sequence"/>
</dbReference>
<evidence type="ECO:0008006" key="4">
    <source>
        <dbReference type="Google" id="ProtNLM"/>
    </source>
</evidence>
<evidence type="ECO:0000256" key="1">
    <source>
        <dbReference type="SAM" id="MobiDB-lite"/>
    </source>
</evidence>
<feature type="region of interest" description="Disordered" evidence="1">
    <location>
        <begin position="459"/>
        <end position="478"/>
    </location>
</feature>
<dbReference type="OMA" id="EVFWVPS"/>
<name>A7ASK2_BABBO</name>
<proteinExistence type="predicted"/>
<feature type="compositionally biased region" description="Polar residues" evidence="1">
    <location>
        <begin position="467"/>
        <end position="478"/>
    </location>
</feature>
<reference evidence="3" key="3">
    <citation type="journal article" date="2021" name="Int. J. Parasitol.">
        <title>Comparative analysis of gene expression between Babesia bovis blood stages and kinetes allowed by improved genome annotation.</title>
        <authorList>
            <person name="Ueti M.W."/>
            <person name="Johnson W.C."/>
            <person name="Kappmeyer L.S."/>
            <person name="Herndon D.R."/>
            <person name="Mousel M.R."/>
            <person name="Reif K.E."/>
            <person name="Taus N.S."/>
            <person name="Ifeonu O.O."/>
            <person name="Silva J.C."/>
            <person name="Suarez C.E."/>
            <person name="Brayton K.A."/>
        </authorList>
    </citation>
    <scope>NUCLEOTIDE SEQUENCE [LARGE SCALE GENOMIC DNA]</scope>
</reference>
<dbReference type="RefSeq" id="XP_001611089.1">
    <property type="nucleotide sequence ID" value="XM_001611039.1"/>
</dbReference>
<comment type="caution">
    <text evidence="2">The sequence shown here is derived from an EMBL/GenBank/DDBJ whole genome shotgun (WGS) entry which is preliminary data.</text>
</comment>
<organism evidence="2 3">
    <name type="scientific">Babesia bovis</name>
    <dbReference type="NCBI Taxonomy" id="5865"/>
    <lineage>
        <taxon>Eukaryota</taxon>
        <taxon>Sar</taxon>
        <taxon>Alveolata</taxon>
        <taxon>Apicomplexa</taxon>
        <taxon>Aconoidasida</taxon>
        <taxon>Piroplasmida</taxon>
        <taxon>Babesiidae</taxon>
        <taxon>Babesia</taxon>
    </lineage>
</organism>
<gene>
    <name evidence="2" type="ORF">BBOV_IV011690</name>
</gene>
<feature type="compositionally biased region" description="Polar residues" evidence="1">
    <location>
        <begin position="656"/>
        <end position="684"/>
    </location>
</feature>
<feature type="region of interest" description="Disordered" evidence="1">
    <location>
        <begin position="259"/>
        <end position="290"/>
    </location>
</feature>